<dbReference type="GO" id="GO:0051560">
    <property type="term" value="P:mitochondrial calcium ion homeostasis"/>
    <property type="evidence" value="ECO:0007669"/>
    <property type="project" value="TreeGrafter"/>
</dbReference>
<keyword evidence="15" id="KW-1133">Transmembrane helix</keyword>
<keyword evidence="6" id="KW-0677">Repeat</keyword>
<evidence type="ECO:0000256" key="12">
    <source>
        <dbReference type="ARBA" id="ARBA00023136"/>
    </source>
</evidence>
<comment type="subcellular location">
    <subcellularLocation>
        <location evidence="1">Mitochondrion inner membrane</location>
    </subcellularLocation>
    <subcellularLocation>
        <location evidence="2">Mitochondrion intermembrane space</location>
    </subcellularLocation>
</comment>
<evidence type="ECO:0000256" key="8">
    <source>
        <dbReference type="ARBA" id="ARBA00022837"/>
    </source>
</evidence>
<proteinExistence type="inferred from homology"/>
<evidence type="ECO:0000256" key="2">
    <source>
        <dbReference type="ARBA" id="ARBA00004569"/>
    </source>
</evidence>
<keyword evidence="9" id="KW-0809">Transit peptide</keyword>
<feature type="transmembrane region" description="Helical" evidence="15">
    <location>
        <begin position="31"/>
        <end position="53"/>
    </location>
</feature>
<dbReference type="GO" id="GO:0036444">
    <property type="term" value="P:calcium import into the mitochondrion"/>
    <property type="evidence" value="ECO:0007669"/>
    <property type="project" value="TreeGrafter"/>
</dbReference>
<dbReference type="SUPFAM" id="SSF47473">
    <property type="entry name" value="EF-hand"/>
    <property type="match status" value="2"/>
</dbReference>
<organism evidence="17 18">
    <name type="scientific">Branchiostoma belcheri</name>
    <name type="common">Amphioxus</name>
    <dbReference type="NCBI Taxonomy" id="7741"/>
    <lineage>
        <taxon>Eukaryota</taxon>
        <taxon>Metazoa</taxon>
        <taxon>Chordata</taxon>
        <taxon>Cephalochordata</taxon>
        <taxon>Leptocardii</taxon>
        <taxon>Amphioxiformes</taxon>
        <taxon>Branchiostomatidae</taxon>
        <taxon>Branchiostoma</taxon>
    </lineage>
</organism>
<keyword evidence="11" id="KW-0496">Mitochondrion</keyword>
<accession>A0A6P4YCU1</accession>
<dbReference type="GeneID" id="109466684"/>
<evidence type="ECO:0000256" key="11">
    <source>
        <dbReference type="ARBA" id="ARBA00023128"/>
    </source>
</evidence>
<dbReference type="OrthoDB" id="10056860at2759"/>
<dbReference type="GO" id="GO:0005509">
    <property type="term" value="F:calcium ion binding"/>
    <property type="evidence" value="ECO:0007669"/>
    <property type="project" value="InterPro"/>
</dbReference>
<name>A0A6P4YCU1_BRABE</name>
<dbReference type="PROSITE" id="PS50222">
    <property type="entry name" value="EF_HAND_2"/>
    <property type="match status" value="2"/>
</dbReference>
<dbReference type="InterPro" id="IPR011992">
    <property type="entry name" value="EF-hand-dom_pair"/>
</dbReference>
<dbReference type="Pfam" id="PF13202">
    <property type="entry name" value="EF-hand_5"/>
    <property type="match status" value="1"/>
</dbReference>
<dbReference type="SMART" id="SM00054">
    <property type="entry name" value="EFh"/>
    <property type="match status" value="2"/>
</dbReference>
<keyword evidence="7" id="KW-0999">Mitochondrion inner membrane</keyword>
<reference evidence="18" key="1">
    <citation type="submission" date="2025-08" db="UniProtKB">
        <authorList>
            <consortium name="RefSeq"/>
        </authorList>
    </citation>
    <scope>IDENTIFICATION</scope>
    <source>
        <tissue evidence="18">Gonad</tissue>
    </source>
</reference>
<dbReference type="Gene3D" id="1.10.238.10">
    <property type="entry name" value="EF-hand"/>
    <property type="match status" value="2"/>
</dbReference>
<evidence type="ECO:0000256" key="13">
    <source>
        <dbReference type="ARBA" id="ARBA00038333"/>
    </source>
</evidence>
<keyword evidence="4" id="KW-0109">Calcium transport</keyword>
<protein>
    <recommendedName>
        <fullName evidence="14">Calcium uptake protein 1, mitochondrial</fullName>
    </recommendedName>
</protein>
<gene>
    <name evidence="18" type="primary">LOC109466684</name>
</gene>
<evidence type="ECO:0000256" key="6">
    <source>
        <dbReference type="ARBA" id="ARBA00022737"/>
    </source>
</evidence>
<evidence type="ECO:0000256" key="7">
    <source>
        <dbReference type="ARBA" id="ARBA00022792"/>
    </source>
</evidence>
<keyword evidence="10" id="KW-0406">Ion transport</keyword>
<dbReference type="RefSeq" id="XP_019619984.1">
    <property type="nucleotide sequence ID" value="XM_019764425.1"/>
</dbReference>
<dbReference type="AlphaFoldDB" id="A0A6P4YCU1"/>
<keyword evidence="17" id="KW-1185">Reference proteome</keyword>
<evidence type="ECO:0000256" key="9">
    <source>
        <dbReference type="ARBA" id="ARBA00022946"/>
    </source>
</evidence>
<dbReference type="CDD" id="cd15900">
    <property type="entry name" value="EFh_MICU"/>
    <property type="match status" value="1"/>
</dbReference>
<dbReference type="GO" id="GO:1990246">
    <property type="term" value="C:uniplex complex"/>
    <property type="evidence" value="ECO:0007669"/>
    <property type="project" value="TreeGrafter"/>
</dbReference>
<evidence type="ECO:0000256" key="15">
    <source>
        <dbReference type="SAM" id="Phobius"/>
    </source>
</evidence>
<sequence length="491" mass="56125">MLRRGLHRVSGLAWGPPSRLASTSAGREVRLWFRPALIGGGVAAVAGTVLWNWRRQLRAVESVSVAHAEGKEIDVVETEEEGEGEVKKKKKKGPGFRDRRVIEYENRIRAYSTPDKIFRYFATLKVYDEEGHHEIYMTPEDFVRSITPGDKQPEGLGLDQFRHVHIKHHHTASHAELLALHDHHSLRMGLHTKAIRADVETKFGDDGNIFNKLGENGLINFTDYIFLLTVLATPRRNFEIAFRMYDLDGNGHLSYDEFEKVQSVVFHQTSTGMRHRDRSTTGNVMAKAGVGSALARYFFGEEMDQTLTVDKFLSFQSQLQHEILRIEFERYDPDDGKISVRDFCDVMLTYAGLSDNRKKKMMARVKKYFKEKEDEEIPGVTFEDYKNFFQVLKNINDVDTALTFYHVAGASIDPATLKHVALTVAGVELNDHVVEIVFKLFDENDDGELSNKEFVSIMKQRMMRGLEKPKDTGFTRLLSAMLKCTKETKLI</sequence>
<dbReference type="Proteomes" id="UP000515135">
    <property type="component" value="Unplaced"/>
</dbReference>
<keyword evidence="15" id="KW-0812">Transmembrane</keyword>
<dbReference type="PANTHER" id="PTHR12294">
    <property type="entry name" value="EF HAND DOMAIN FAMILY A1,A2-RELATED"/>
    <property type="match status" value="1"/>
</dbReference>
<keyword evidence="3" id="KW-0813">Transport</keyword>
<comment type="similarity">
    <text evidence="13">Belongs to the MICU1 family. MICU1 subfamily.</text>
</comment>
<evidence type="ECO:0000259" key="16">
    <source>
        <dbReference type="PROSITE" id="PS50222"/>
    </source>
</evidence>
<dbReference type="GO" id="GO:0005758">
    <property type="term" value="C:mitochondrial intermembrane space"/>
    <property type="evidence" value="ECO:0007669"/>
    <property type="project" value="UniProtKB-SubCell"/>
</dbReference>
<dbReference type="KEGG" id="bbel:109466684"/>
<dbReference type="InterPro" id="IPR018247">
    <property type="entry name" value="EF_Hand_1_Ca_BS"/>
</dbReference>
<dbReference type="PANTHER" id="PTHR12294:SF1">
    <property type="entry name" value="CALCIUM UPTAKE PROTEIN 1, MITOCHONDRIAL"/>
    <property type="match status" value="1"/>
</dbReference>
<feature type="domain" description="EF-hand" evidence="16">
    <location>
        <begin position="429"/>
        <end position="464"/>
    </location>
</feature>
<dbReference type="InterPro" id="IPR039800">
    <property type="entry name" value="MICU1/2/3"/>
</dbReference>
<keyword evidence="5" id="KW-0479">Metal-binding</keyword>
<evidence type="ECO:0000256" key="3">
    <source>
        <dbReference type="ARBA" id="ARBA00022448"/>
    </source>
</evidence>
<evidence type="ECO:0000256" key="10">
    <source>
        <dbReference type="ARBA" id="ARBA00023065"/>
    </source>
</evidence>
<dbReference type="PROSITE" id="PS00018">
    <property type="entry name" value="EF_HAND_1"/>
    <property type="match status" value="2"/>
</dbReference>
<keyword evidence="12 15" id="KW-0472">Membrane</keyword>
<dbReference type="InterPro" id="IPR002048">
    <property type="entry name" value="EF_hand_dom"/>
</dbReference>
<evidence type="ECO:0000313" key="17">
    <source>
        <dbReference type="Proteomes" id="UP000515135"/>
    </source>
</evidence>
<dbReference type="Pfam" id="PF13833">
    <property type="entry name" value="EF-hand_8"/>
    <property type="match status" value="1"/>
</dbReference>
<evidence type="ECO:0000256" key="4">
    <source>
        <dbReference type="ARBA" id="ARBA00022568"/>
    </source>
</evidence>
<feature type="domain" description="EF-hand" evidence="16">
    <location>
        <begin position="233"/>
        <end position="268"/>
    </location>
</feature>
<evidence type="ECO:0000256" key="14">
    <source>
        <dbReference type="ARBA" id="ARBA00040181"/>
    </source>
</evidence>
<evidence type="ECO:0000256" key="5">
    <source>
        <dbReference type="ARBA" id="ARBA00022723"/>
    </source>
</evidence>
<evidence type="ECO:0000313" key="18">
    <source>
        <dbReference type="RefSeq" id="XP_019619984.1"/>
    </source>
</evidence>
<evidence type="ECO:0000256" key="1">
    <source>
        <dbReference type="ARBA" id="ARBA00004273"/>
    </source>
</evidence>
<keyword evidence="8" id="KW-0106">Calcium</keyword>